<dbReference type="PROSITE" id="PS50112">
    <property type="entry name" value="PAS"/>
    <property type="match status" value="1"/>
</dbReference>
<dbReference type="InterPro" id="IPR013656">
    <property type="entry name" value="PAS_4"/>
</dbReference>
<dbReference type="PRINTS" id="PR01590">
    <property type="entry name" value="HTHFIS"/>
</dbReference>
<dbReference type="InterPro" id="IPR009057">
    <property type="entry name" value="Homeodomain-like_sf"/>
</dbReference>
<dbReference type="InterPro" id="IPR027417">
    <property type="entry name" value="P-loop_NTPase"/>
</dbReference>
<name>A0A8J3FG27_9BACI</name>
<keyword evidence="10" id="KW-1185">Reference proteome</keyword>
<dbReference type="SUPFAM" id="SSF55785">
    <property type="entry name" value="PYP-like sensor domain (PAS domain)"/>
    <property type="match status" value="1"/>
</dbReference>
<dbReference type="SUPFAM" id="SSF46689">
    <property type="entry name" value="Homeodomain-like"/>
    <property type="match status" value="1"/>
</dbReference>
<keyword evidence="5" id="KW-0804">Transcription</keyword>
<dbReference type="GO" id="GO:0005524">
    <property type="term" value="F:ATP binding"/>
    <property type="evidence" value="ECO:0007669"/>
    <property type="project" value="UniProtKB-KW"/>
</dbReference>
<dbReference type="InterPro" id="IPR003593">
    <property type="entry name" value="AAA+_ATPase"/>
</dbReference>
<reference evidence="9" key="1">
    <citation type="journal article" date="2014" name="Int. J. Syst. Evol. Microbiol.">
        <title>Complete genome sequence of Corynebacterium casei LMG S-19264T (=DSM 44701T), isolated from a smear-ripened cheese.</title>
        <authorList>
            <consortium name="US DOE Joint Genome Institute (JGI-PGF)"/>
            <person name="Walter F."/>
            <person name="Albersmeier A."/>
            <person name="Kalinowski J."/>
            <person name="Ruckert C."/>
        </authorList>
    </citation>
    <scope>NUCLEOTIDE SEQUENCE</scope>
    <source>
        <strain evidence="9">JCM 14719</strain>
    </source>
</reference>
<dbReference type="PANTHER" id="PTHR32071:SF74">
    <property type="entry name" value="TRANSCRIPTIONAL ACTIVATOR ROCR"/>
    <property type="match status" value="1"/>
</dbReference>
<evidence type="ECO:0000313" key="9">
    <source>
        <dbReference type="EMBL" id="GGK07540.1"/>
    </source>
</evidence>
<dbReference type="CDD" id="cd00009">
    <property type="entry name" value="AAA"/>
    <property type="match status" value="1"/>
</dbReference>
<evidence type="ECO:0000256" key="4">
    <source>
        <dbReference type="ARBA" id="ARBA00023125"/>
    </source>
</evidence>
<dbReference type="SMART" id="SM00091">
    <property type="entry name" value="PAS"/>
    <property type="match status" value="1"/>
</dbReference>
<feature type="domain" description="PAS" evidence="8">
    <location>
        <begin position="1"/>
        <end position="54"/>
    </location>
</feature>
<dbReference type="Pfam" id="PF00158">
    <property type="entry name" value="Sigma54_activat"/>
    <property type="match status" value="1"/>
</dbReference>
<dbReference type="PROSITE" id="PS00676">
    <property type="entry name" value="SIGMA54_INTERACT_2"/>
    <property type="match status" value="1"/>
</dbReference>
<reference evidence="9" key="2">
    <citation type="submission" date="2020-09" db="EMBL/GenBank/DDBJ databases">
        <authorList>
            <person name="Sun Q."/>
            <person name="Ohkuma M."/>
        </authorList>
    </citation>
    <scope>NUCLEOTIDE SEQUENCE</scope>
    <source>
        <strain evidence="9">JCM 14719</strain>
    </source>
</reference>
<dbReference type="NCBIfam" id="TIGR00229">
    <property type="entry name" value="sensory_box"/>
    <property type="match status" value="1"/>
</dbReference>
<gene>
    <name evidence="9" type="primary">rocR</name>
    <name evidence="9" type="ORF">GCM10007043_21950</name>
</gene>
<dbReference type="InterPro" id="IPR035965">
    <property type="entry name" value="PAS-like_dom_sf"/>
</dbReference>
<dbReference type="PROSITE" id="PS00688">
    <property type="entry name" value="SIGMA54_INTERACT_3"/>
    <property type="match status" value="1"/>
</dbReference>
<dbReference type="PROSITE" id="PS00675">
    <property type="entry name" value="SIGMA54_INTERACT_1"/>
    <property type="match status" value="1"/>
</dbReference>
<dbReference type="PANTHER" id="PTHR32071">
    <property type="entry name" value="TRANSCRIPTIONAL REGULATORY PROTEIN"/>
    <property type="match status" value="1"/>
</dbReference>
<dbReference type="InterPro" id="IPR025662">
    <property type="entry name" value="Sigma_54_int_dom_ATP-bd_1"/>
</dbReference>
<dbReference type="InterPro" id="IPR058031">
    <property type="entry name" value="AAA_lid_NorR"/>
</dbReference>
<dbReference type="Proteomes" id="UP000637720">
    <property type="component" value="Unassembled WGS sequence"/>
</dbReference>
<accession>A0A8J3FG27</accession>
<comment type="caution">
    <text evidence="9">The sequence shown here is derived from an EMBL/GenBank/DDBJ whole genome shotgun (WGS) entry which is preliminary data.</text>
</comment>
<evidence type="ECO:0000256" key="2">
    <source>
        <dbReference type="ARBA" id="ARBA00022840"/>
    </source>
</evidence>
<evidence type="ECO:0000256" key="3">
    <source>
        <dbReference type="ARBA" id="ARBA00023015"/>
    </source>
</evidence>
<keyword evidence="3" id="KW-0805">Transcription regulation</keyword>
<dbReference type="PROSITE" id="PS50045">
    <property type="entry name" value="SIGMA54_INTERACT_4"/>
    <property type="match status" value="1"/>
</dbReference>
<dbReference type="FunFam" id="3.40.50.300:FF:000006">
    <property type="entry name" value="DNA-binding transcriptional regulator NtrC"/>
    <property type="match status" value="1"/>
</dbReference>
<dbReference type="InterPro" id="IPR002078">
    <property type="entry name" value="Sigma_54_int"/>
</dbReference>
<dbReference type="SMART" id="SM00382">
    <property type="entry name" value="AAA"/>
    <property type="match status" value="1"/>
</dbReference>
<dbReference type="EMBL" id="BMOF01000064">
    <property type="protein sequence ID" value="GGK07540.1"/>
    <property type="molecule type" value="Genomic_DNA"/>
</dbReference>
<feature type="coiled-coil region" evidence="6">
    <location>
        <begin position="105"/>
        <end position="132"/>
    </location>
</feature>
<dbReference type="CDD" id="cd00130">
    <property type="entry name" value="PAS"/>
    <property type="match status" value="1"/>
</dbReference>
<dbReference type="SUPFAM" id="SSF52540">
    <property type="entry name" value="P-loop containing nucleoside triphosphate hydrolases"/>
    <property type="match status" value="1"/>
</dbReference>
<dbReference type="Pfam" id="PF08448">
    <property type="entry name" value="PAS_4"/>
    <property type="match status" value="1"/>
</dbReference>
<dbReference type="GO" id="GO:0006355">
    <property type="term" value="P:regulation of DNA-templated transcription"/>
    <property type="evidence" value="ECO:0007669"/>
    <property type="project" value="InterPro"/>
</dbReference>
<evidence type="ECO:0000313" key="10">
    <source>
        <dbReference type="Proteomes" id="UP000637720"/>
    </source>
</evidence>
<dbReference type="InterPro" id="IPR002197">
    <property type="entry name" value="HTH_Fis"/>
</dbReference>
<dbReference type="Pfam" id="PF02954">
    <property type="entry name" value="HTH_8"/>
    <property type="match status" value="1"/>
</dbReference>
<dbReference type="Gene3D" id="3.30.450.20">
    <property type="entry name" value="PAS domain"/>
    <property type="match status" value="1"/>
</dbReference>
<dbReference type="AlphaFoldDB" id="A0A8J3FG27"/>
<dbReference type="Gene3D" id="1.10.10.60">
    <property type="entry name" value="Homeodomain-like"/>
    <property type="match status" value="1"/>
</dbReference>
<evidence type="ECO:0000256" key="1">
    <source>
        <dbReference type="ARBA" id="ARBA00022741"/>
    </source>
</evidence>
<sequence>MLEAILGAIDEGIHVVDARGITVFYNRVAAALDGLDPEEVLGRHVLEVFPSLDPGSSTLLTVIATGRPIVDRRQTYTNVRGQTVHTVNTTLPVFVDGQLVGAVEVAKDITRIKELSEQLVDLQARVARRRMRRQDDSAAAYGARYRFSDLITQDAAMERVKTLAQRAARTDSPIFVYGETGTGKELLVQAIHNASPRAAGPFVAQNCAALPATLLEGLLFGTVRGSFTGAEDRPGLFELADGGTLFLDEVQAMPLELQAKLLRVLQDGVIRRIGSTRARVVDVRVIAATNVEPRQAVEQGLLRADLYYRLNVVALTLPPLRERRGDIPLLVAHFLAKCNARFGTRIKGLREQVWPILMRYAWPGNVRELEHVIEGAVNIVEGEWIGVEHLPPHLVAAAERGEPAPRGIAVAAGGEGAPVTVDVRVPGDGEPKRLPLRETLAAVERRLIAEALAATGGNLQQAAKLLGLPRQTLQYRLAKWEGVNVRQKGETGR</sequence>
<keyword evidence="2" id="KW-0067">ATP-binding</keyword>
<dbReference type="Gene3D" id="1.10.8.60">
    <property type="match status" value="1"/>
</dbReference>
<dbReference type="Gene3D" id="3.40.50.300">
    <property type="entry name" value="P-loop containing nucleotide triphosphate hydrolases"/>
    <property type="match status" value="1"/>
</dbReference>
<evidence type="ECO:0000256" key="6">
    <source>
        <dbReference type="SAM" id="Coils"/>
    </source>
</evidence>
<dbReference type="InterPro" id="IPR025944">
    <property type="entry name" value="Sigma_54_int_dom_CS"/>
</dbReference>
<dbReference type="Pfam" id="PF25601">
    <property type="entry name" value="AAA_lid_14"/>
    <property type="match status" value="1"/>
</dbReference>
<evidence type="ECO:0000256" key="5">
    <source>
        <dbReference type="ARBA" id="ARBA00023163"/>
    </source>
</evidence>
<evidence type="ECO:0000259" key="7">
    <source>
        <dbReference type="PROSITE" id="PS50045"/>
    </source>
</evidence>
<proteinExistence type="predicted"/>
<keyword evidence="1" id="KW-0547">Nucleotide-binding</keyword>
<dbReference type="GO" id="GO:0043565">
    <property type="term" value="F:sequence-specific DNA binding"/>
    <property type="evidence" value="ECO:0007669"/>
    <property type="project" value="InterPro"/>
</dbReference>
<protein>
    <submittedName>
        <fullName evidence="9">Arginine utilization regulatory protein</fullName>
    </submittedName>
</protein>
<dbReference type="InterPro" id="IPR000014">
    <property type="entry name" value="PAS"/>
</dbReference>
<organism evidence="9 10">
    <name type="scientific">Calditerricola satsumensis</name>
    <dbReference type="NCBI Taxonomy" id="373054"/>
    <lineage>
        <taxon>Bacteria</taxon>
        <taxon>Bacillati</taxon>
        <taxon>Bacillota</taxon>
        <taxon>Bacilli</taxon>
        <taxon>Bacillales</taxon>
        <taxon>Bacillaceae</taxon>
        <taxon>Calditerricola</taxon>
    </lineage>
</organism>
<keyword evidence="6" id="KW-0175">Coiled coil</keyword>
<feature type="domain" description="Sigma-54 factor interaction" evidence="7">
    <location>
        <begin position="150"/>
        <end position="378"/>
    </location>
</feature>
<keyword evidence="4" id="KW-0238">DNA-binding</keyword>
<dbReference type="InterPro" id="IPR025943">
    <property type="entry name" value="Sigma_54_int_dom_ATP-bd_2"/>
</dbReference>
<evidence type="ECO:0000259" key="8">
    <source>
        <dbReference type="PROSITE" id="PS50112"/>
    </source>
</evidence>